<feature type="compositionally biased region" description="Low complexity" evidence="1">
    <location>
        <begin position="7"/>
        <end position="18"/>
    </location>
</feature>
<evidence type="ECO:0000256" key="2">
    <source>
        <dbReference type="SAM" id="Phobius"/>
    </source>
</evidence>
<protein>
    <submittedName>
        <fullName evidence="3">Uncharacterized protein</fullName>
    </submittedName>
</protein>
<dbReference type="AlphaFoldDB" id="A0A1L7XJR4"/>
<keyword evidence="2" id="KW-0812">Transmembrane</keyword>
<dbReference type="EMBL" id="FJOG01000029">
    <property type="protein sequence ID" value="CZR65186.1"/>
    <property type="molecule type" value="Genomic_DNA"/>
</dbReference>
<accession>A0A1L7XJR4</accession>
<evidence type="ECO:0000256" key="1">
    <source>
        <dbReference type="SAM" id="MobiDB-lite"/>
    </source>
</evidence>
<name>A0A1L7XJR4_9HELO</name>
<feature type="region of interest" description="Disordered" evidence="1">
    <location>
        <begin position="1"/>
        <end position="20"/>
    </location>
</feature>
<reference evidence="3" key="1">
    <citation type="submission" date="2016-03" db="EMBL/GenBank/DDBJ databases">
        <authorList>
            <person name="Ploux O."/>
        </authorList>
    </citation>
    <scope>NUCLEOTIDE SEQUENCE [LARGE SCALE GENOMIC DNA]</scope>
    <source>
        <strain evidence="3">UAMH 11012</strain>
    </source>
</reference>
<evidence type="ECO:0000313" key="4">
    <source>
        <dbReference type="Proteomes" id="UP000184330"/>
    </source>
</evidence>
<dbReference type="Proteomes" id="UP000184330">
    <property type="component" value="Unassembled WGS sequence"/>
</dbReference>
<feature type="transmembrane region" description="Helical" evidence="2">
    <location>
        <begin position="160"/>
        <end position="181"/>
    </location>
</feature>
<gene>
    <name evidence="3" type="ORF">PAC_15086</name>
</gene>
<proteinExistence type="predicted"/>
<organism evidence="3 4">
    <name type="scientific">Phialocephala subalpina</name>
    <dbReference type="NCBI Taxonomy" id="576137"/>
    <lineage>
        <taxon>Eukaryota</taxon>
        <taxon>Fungi</taxon>
        <taxon>Dikarya</taxon>
        <taxon>Ascomycota</taxon>
        <taxon>Pezizomycotina</taxon>
        <taxon>Leotiomycetes</taxon>
        <taxon>Helotiales</taxon>
        <taxon>Mollisiaceae</taxon>
        <taxon>Phialocephala</taxon>
        <taxon>Phialocephala fortinii species complex</taxon>
    </lineage>
</organism>
<keyword evidence="2" id="KW-0472">Membrane</keyword>
<keyword evidence="4" id="KW-1185">Reference proteome</keyword>
<dbReference type="OrthoDB" id="3436026at2759"/>
<feature type="transmembrane region" description="Helical" evidence="2">
    <location>
        <begin position="30"/>
        <end position="51"/>
    </location>
</feature>
<feature type="transmembrane region" description="Helical" evidence="2">
    <location>
        <begin position="133"/>
        <end position="153"/>
    </location>
</feature>
<evidence type="ECO:0000313" key="3">
    <source>
        <dbReference type="EMBL" id="CZR65186.1"/>
    </source>
</evidence>
<feature type="transmembrane region" description="Helical" evidence="2">
    <location>
        <begin position="96"/>
        <end position="121"/>
    </location>
</feature>
<keyword evidence="2" id="KW-1133">Transmembrane helix</keyword>
<sequence length="184" mass="19616">MSRIIKTTTPPQQDPSQPHVLVSRSPRQSALLAIFTMLIAILLFNLAAYTLTAIATSLTSTPTVSSSTKLRANDCESPLLEQQQDWLLPAPATTKLCFITNILLGLTSGALLVNAFLWWMTSASEISVSVRNYALGCGIGAGIVGLVLVHILFMKRLMKGGGLLMAINTILGLALTGLAFGTME</sequence>